<feature type="binding site" evidence="9">
    <location>
        <position position="69"/>
    </location>
    <ligand>
        <name>ATP</name>
        <dbReference type="ChEBI" id="CHEBI:30616"/>
    </ligand>
</feature>
<evidence type="ECO:0000256" key="4">
    <source>
        <dbReference type="ARBA" id="ARBA00022801"/>
    </source>
</evidence>
<dbReference type="InterPro" id="IPR036390">
    <property type="entry name" value="WH_DNA-bd_sf"/>
</dbReference>
<feature type="binding site" evidence="9">
    <location>
        <position position="71"/>
    </location>
    <ligand>
        <name>ATP</name>
        <dbReference type="ChEBI" id="CHEBI:30616"/>
    </ligand>
</feature>
<dbReference type="InterPro" id="IPR008824">
    <property type="entry name" value="RuvB-like_N"/>
</dbReference>
<reference evidence="11 12" key="1">
    <citation type="journal article" date="2016" name="Nat. Commun.">
        <title>Thousands of microbial genomes shed light on interconnected biogeochemical processes in an aquifer system.</title>
        <authorList>
            <person name="Anantharaman K."/>
            <person name="Brown C.T."/>
            <person name="Hug L.A."/>
            <person name="Sharon I."/>
            <person name="Castelle C.J."/>
            <person name="Probst A.J."/>
            <person name="Thomas B.C."/>
            <person name="Singh A."/>
            <person name="Wilkins M.J."/>
            <person name="Karaoz U."/>
            <person name="Brodie E.L."/>
            <person name="Williams K.H."/>
            <person name="Hubbard S.S."/>
            <person name="Banfield J.F."/>
        </authorList>
    </citation>
    <scope>NUCLEOTIDE SEQUENCE [LARGE SCALE GENOMIC DNA]</scope>
</reference>
<dbReference type="SUPFAM" id="SSF46785">
    <property type="entry name" value="Winged helix' DNA-binding domain"/>
    <property type="match status" value="1"/>
</dbReference>
<dbReference type="GO" id="GO:0006310">
    <property type="term" value="P:DNA recombination"/>
    <property type="evidence" value="ECO:0007669"/>
    <property type="project" value="UniProtKB-UniRule"/>
</dbReference>
<dbReference type="PANTHER" id="PTHR42848:SF1">
    <property type="entry name" value="HOLLIDAY JUNCTION BRANCH MIGRATION COMPLEX SUBUNIT RUVB"/>
    <property type="match status" value="1"/>
</dbReference>
<feature type="region of interest" description="Head domain (RuvB-H)" evidence="9">
    <location>
        <begin position="259"/>
        <end position="343"/>
    </location>
</feature>
<dbReference type="Pfam" id="PF05491">
    <property type="entry name" value="WHD_RuvB"/>
    <property type="match status" value="1"/>
</dbReference>
<evidence type="ECO:0000256" key="2">
    <source>
        <dbReference type="ARBA" id="ARBA00022741"/>
    </source>
</evidence>
<dbReference type="GO" id="GO:0000400">
    <property type="term" value="F:four-way junction DNA binding"/>
    <property type="evidence" value="ECO:0007669"/>
    <property type="project" value="UniProtKB-UniRule"/>
</dbReference>
<evidence type="ECO:0000256" key="1">
    <source>
        <dbReference type="ARBA" id="ARBA00022490"/>
    </source>
</evidence>
<dbReference type="GO" id="GO:0006281">
    <property type="term" value="P:DNA repair"/>
    <property type="evidence" value="ECO:0007669"/>
    <property type="project" value="UniProtKB-UniRule"/>
</dbReference>
<dbReference type="InterPro" id="IPR036388">
    <property type="entry name" value="WH-like_DNA-bd_sf"/>
</dbReference>
<feature type="binding site" evidence="9">
    <location>
        <position position="186"/>
    </location>
    <ligand>
        <name>ATP</name>
        <dbReference type="ChEBI" id="CHEBI:30616"/>
    </ligand>
</feature>
<dbReference type="Gene3D" id="1.10.10.10">
    <property type="entry name" value="Winged helix-like DNA-binding domain superfamily/Winged helix DNA-binding domain"/>
    <property type="match status" value="1"/>
</dbReference>
<keyword evidence="3 9" id="KW-0227">DNA damage</keyword>
<evidence type="ECO:0000256" key="5">
    <source>
        <dbReference type="ARBA" id="ARBA00022840"/>
    </source>
</evidence>
<comment type="catalytic activity">
    <reaction evidence="9">
        <text>ATP + H2O = ADP + phosphate + H(+)</text>
        <dbReference type="Rhea" id="RHEA:13065"/>
        <dbReference type="ChEBI" id="CHEBI:15377"/>
        <dbReference type="ChEBI" id="CHEBI:15378"/>
        <dbReference type="ChEBI" id="CHEBI:30616"/>
        <dbReference type="ChEBI" id="CHEBI:43474"/>
        <dbReference type="ChEBI" id="CHEBI:456216"/>
    </reaction>
</comment>
<dbReference type="CDD" id="cd00009">
    <property type="entry name" value="AAA"/>
    <property type="match status" value="1"/>
</dbReference>
<dbReference type="GO" id="GO:0016887">
    <property type="term" value="F:ATP hydrolysis activity"/>
    <property type="evidence" value="ECO:0007669"/>
    <property type="project" value="RHEA"/>
</dbReference>
<feature type="binding site" evidence="9">
    <location>
        <position position="25"/>
    </location>
    <ligand>
        <name>ATP</name>
        <dbReference type="ChEBI" id="CHEBI:30616"/>
    </ligand>
</feature>
<dbReference type="EC" id="3.6.4.-" evidence="9"/>
<dbReference type="Pfam" id="PF05496">
    <property type="entry name" value="RuvB_N"/>
    <property type="match status" value="1"/>
</dbReference>
<evidence type="ECO:0000313" key="11">
    <source>
        <dbReference type="EMBL" id="OHA41989.1"/>
    </source>
</evidence>
<organism evidence="11 12">
    <name type="scientific">Candidatus Taylorbacteria bacterium RIFCSPLOWO2_12_FULL_43_20</name>
    <dbReference type="NCBI Taxonomy" id="1802332"/>
    <lineage>
        <taxon>Bacteria</taxon>
        <taxon>Candidatus Tayloriibacteriota</taxon>
    </lineage>
</organism>
<protein>
    <recommendedName>
        <fullName evidence="9">Holliday junction branch migration complex subunit RuvB</fullName>
        <ecNumber evidence="9">3.6.4.-</ecNumber>
    </recommendedName>
</protein>
<comment type="subcellular location">
    <subcellularLocation>
        <location evidence="9">Cytoplasm</location>
    </subcellularLocation>
</comment>
<keyword evidence="7 9" id="KW-0233">DNA recombination</keyword>
<evidence type="ECO:0000256" key="3">
    <source>
        <dbReference type="ARBA" id="ARBA00022763"/>
    </source>
</evidence>
<dbReference type="NCBIfam" id="NF000868">
    <property type="entry name" value="PRK00080.1"/>
    <property type="match status" value="1"/>
</dbReference>
<dbReference type="EMBL" id="MHSK01000021">
    <property type="protein sequence ID" value="OHA41989.1"/>
    <property type="molecule type" value="Genomic_DNA"/>
</dbReference>
<dbReference type="SMART" id="SM00382">
    <property type="entry name" value="AAA"/>
    <property type="match status" value="1"/>
</dbReference>
<dbReference type="PANTHER" id="PTHR42848">
    <property type="match status" value="1"/>
</dbReference>
<dbReference type="GO" id="GO:0009378">
    <property type="term" value="F:four-way junction helicase activity"/>
    <property type="evidence" value="ECO:0007669"/>
    <property type="project" value="InterPro"/>
</dbReference>
<feature type="binding site" evidence="9">
    <location>
        <position position="70"/>
    </location>
    <ligand>
        <name>Mg(2+)</name>
        <dbReference type="ChEBI" id="CHEBI:18420"/>
    </ligand>
</feature>
<feature type="binding site" evidence="9">
    <location>
        <position position="175"/>
    </location>
    <ligand>
        <name>ATP</name>
        <dbReference type="ChEBI" id="CHEBI:30616"/>
    </ligand>
</feature>
<dbReference type="GO" id="GO:0005737">
    <property type="term" value="C:cytoplasm"/>
    <property type="evidence" value="ECO:0007669"/>
    <property type="project" value="UniProtKB-SubCell"/>
</dbReference>
<dbReference type="InterPro" id="IPR003593">
    <property type="entry name" value="AAA+_ATPase"/>
</dbReference>
<evidence type="ECO:0000256" key="6">
    <source>
        <dbReference type="ARBA" id="ARBA00023125"/>
    </source>
</evidence>
<dbReference type="NCBIfam" id="TIGR00635">
    <property type="entry name" value="ruvB"/>
    <property type="match status" value="1"/>
</dbReference>
<dbReference type="GO" id="GO:0048476">
    <property type="term" value="C:Holliday junction resolvase complex"/>
    <property type="evidence" value="ECO:0007669"/>
    <property type="project" value="UniProtKB-UniRule"/>
</dbReference>
<comment type="domain">
    <text evidence="9">Has 3 domains, the large (RuvB-L) and small ATPase (RuvB-S) domains and the C-terminal head (RuvB-H) domain. The head domain binds DNA, while the ATPase domains jointly bind ATP, ADP or are empty depending on the state of the subunit in the translocation cycle. During a single DNA translocation step the structure of each domain remains the same, but their relative positions change.</text>
</comment>
<dbReference type="SUPFAM" id="SSF52540">
    <property type="entry name" value="P-loop containing nucleoside triphosphate hydrolases"/>
    <property type="match status" value="1"/>
</dbReference>
<dbReference type="Pfam" id="PF17864">
    <property type="entry name" value="AAA_lid_4"/>
    <property type="match status" value="1"/>
</dbReference>
<feature type="binding site" evidence="9">
    <location>
        <position position="66"/>
    </location>
    <ligand>
        <name>ATP</name>
        <dbReference type="ChEBI" id="CHEBI:30616"/>
    </ligand>
</feature>
<evidence type="ECO:0000259" key="10">
    <source>
        <dbReference type="SMART" id="SM00382"/>
    </source>
</evidence>
<feature type="binding site" evidence="9">
    <location>
        <position position="70"/>
    </location>
    <ligand>
        <name>ATP</name>
        <dbReference type="ChEBI" id="CHEBI:30616"/>
    </ligand>
</feature>
<dbReference type="Gene3D" id="1.10.8.60">
    <property type="match status" value="1"/>
</dbReference>
<dbReference type="HAMAP" id="MF_00016">
    <property type="entry name" value="DNA_HJ_migration_RuvB"/>
    <property type="match status" value="1"/>
</dbReference>
<evidence type="ECO:0000313" key="12">
    <source>
        <dbReference type="Proteomes" id="UP000177269"/>
    </source>
</evidence>
<name>A0A1G2P2Q0_9BACT</name>
<comment type="similarity">
    <text evidence="9">Belongs to the RuvB family.</text>
</comment>
<comment type="function">
    <text evidence="9">The RuvA-RuvB-RuvC complex processes Holliday junction (HJ) DNA during genetic recombination and DNA repair, while the RuvA-RuvB complex plays an important role in the rescue of blocked DNA replication forks via replication fork reversal (RFR). RuvA specifically binds to HJ cruciform DNA, conferring on it an open structure. The RuvB hexamer acts as an ATP-dependent pump, pulling dsDNA into and through the RuvAB complex. RuvB forms 2 homohexamers on either side of HJ DNA bound by 1 or 2 RuvA tetramers; 4 subunits per hexamer contact DNA at a time. Coordinated motions by a converter formed by DNA-disengaged RuvB subunits stimulates ATP hydrolysis and nucleotide exchange. Immobilization of the converter enables RuvB to convert the ATP-contained energy into a lever motion, pulling 2 nucleotides of DNA out of the RuvA tetramer per ATP hydrolyzed, thus driving DNA branch migration. The RuvB motors rotate together with the DNA substrate, which together with the progressing nucleotide cycle form the mechanistic basis for DNA recombination by continuous HJ branch migration. Branch migration allows RuvC to scan DNA until it finds its consensus sequence, where it cleaves and resolves cruciform DNA.</text>
</comment>
<dbReference type="GO" id="GO:0005524">
    <property type="term" value="F:ATP binding"/>
    <property type="evidence" value="ECO:0007669"/>
    <property type="project" value="UniProtKB-UniRule"/>
</dbReference>
<feature type="domain" description="AAA+ ATPase" evidence="10">
    <location>
        <begin position="55"/>
        <end position="190"/>
    </location>
</feature>
<dbReference type="InterPro" id="IPR008823">
    <property type="entry name" value="RuvB_wg_C"/>
</dbReference>
<dbReference type="AlphaFoldDB" id="A0A1G2P2Q0"/>
<dbReference type="InterPro" id="IPR004605">
    <property type="entry name" value="DNA_helicase_Holl-junc_RuvB"/>
</dbReference>
<sequence>MEDKTRATNDSNVPENDVYLDQTLRPSRWDDYIGQNSIKQNLKILLDAAEERKHPPEHILFYGPPGLGKTTLAHLIAKETGSQIKITSGPAIEKVGDLASVLTNLASGDILFIDEIHRLNKTIEEVLYPAMESGSLDIIIGKGPSARTIQLELPAFTLIAATTRIAGLSKPLQSRFSGGVFRLEFYSNEEIEEIINRSAVILGVEIEEEAAKEIAARSRFTPRTANYLLKRSRDYAQVKKSKLSKTAVHEALSLLGVDKLGLTNSDREILRCIATKFSGGPVGLNTLSASLSEEQATIEEFNEPYLLQIGLIDRTPRGRVITKTGYEHLDIPSPSDLQEKLLG</sequence>
<comment type="caution">
    <text evidence="11">The sequence shown here is derived from an EMBL/GenBank/DDBJ whole genome shotgun (WGS) entry which is preliminary data.</text>
</comment>
<dbReference type="Gene3D" id="3.40.50.300">
    <property type="entry name" value="P-loop containing nucleotide triphosphate hydrolases"/>
    <property type="match status" value="1"/>
</dbReference>
<gene>
    <name evidence="9" type="primary">ruvB</name>
    <name evidence="11" type="ORF">A3G52_01690</name>
</gene>
<accession>A0A1G2P2Q0</accession>
<evidence type="ECO:0000256" key="7">
    <source>
        <dbReference type="ARBA" id="ARBA00023172"/>
    </source>
</evidence>
<evidence type="ECO:0000256" key="8">
    <source>
        <dbReference type="ARBA" id="ARBA00023204"/>
    </source>
</evidence>
<keyword evidence="5 9" id="KW-0067">ATP-binding</keyword>
<keyword evidence="6 9" id="KW-0238">DNA-binding</keyword>
<dbReference type="InterPro" id="IPR027417">
    <property type="entry name" value="P-loop_NTPase"/>
</dbReference>
<dbReference type="Proteomes" id="UP000177269">
    <property type="component" value="Unassembled WGS sequence"/>
</dbReference>
<keyword evidence="2 9" id="KW-0547">Nucleotide-binding</keyword>
<dbReference type="InterPro" id="IPR041445">
    <property type="entry name" value="AAA_lid_4"/>
</dbReference>
<evidence type="ECO:0000256" key="9">
    <source>
        <dbReference type="HAMAP-Rule" id="MF_00016"/>
    </source>
</evidence>
<feature type="binding site" evidence="9">
    <location>
        <position position="319"/>
    </location>
    <ligand>
        <name>DNA</name>
        <dbReference type="ChEBI" id="CHEBI:16991"/>
    </ligand>
</feature>
<feature type="binding site" evidence="9">
    <location>
        <position position="223"/>
    </location>
    <ligand>
        <name>ATP</name>
        <dbReference type="ChEBI" id="CHEBI:30616"/>
    </ligand>
</feature>
<comment type="caution">
    <text evidence="9">Lacks conserved residue(s) required for the propagation of feature annotation.</text>
</comment>
<keyword evidence="1 9" id="KW-0963">Cytoplasm</keyword>
<proteinExistence type="inferred from homology"/>
<keyword evidence="4 9" id="KW-0378">Hydrolase</keyword>
<comment type="subunit">
    <text evidence="9">Homohexamer. Forms an RuvA(8)-RuvB(12)-Holliday junction (HJ) complex. HJ DNA is sandwiched between 2 RuvA tetramers; dsDNA enters through RuvA and exits via RuvB. An RuvB hexamer assembles on each DNA strand where it exits the tetramer. Each RuvB hexamer is contacted by two RuvA subunits (via domain III) on 2 adjacent RuvB subunits; this complex drives branch migration. In the full resolvosome a probable DNA-RuvA(4)-RuvB(12)-RuvC(2) complex forms which resolves the HJ.</text>
</comment>
<feature type="binding site" evidence="9">
    <location>
        <position position="314"/>
    </location>
    <ligand>
        <name>DNA</name>
        <dbReference type="ChEBI" id="CHEBI:16991"/>
    </ligand>
</feature>
<keyword evidence="8 9" id="KW-0234">DNA repair</keyword>
<feature type="binding site" evidence="9">
    <location>
        <position position="24"/>
    </location>
    <ligand>
        <name>ATP</name>
        <dbReference type="ChEBI" id="CHEBI:30616"/>
    </ligand>
</feature>
<keyword evidence="11" id="KW-0347">Helicase</keyword>